<organism evidence="2 3">
    <name type="scientific">Prorocentrum cordatum</name>
    <dbReference type="NCBI Taxonomy" id="2364126"/>
    <lineage>
        <taxon>Eukaryota</taxon>
        <taxon>Sar</taxon>
        <taxon>Alveolata</taxon>
        <taxon>Dinophyceae</taxon>
        <taxon>Prorocentrales</taxon>
        <taxon>Prorocentraceae</taxon>
        <taxon>Prorocentrum</taxon>
    </lineage>
</organism>
<reference evidence="2" key="1">
    <citation type="submission" date="2023-10" db="EMBL/GenBank/DDBJ databases">
        <authorList>
            <person name="Chen Y."/>
            <person name="Shah S."/>
            <person name="Dougan E. K."/>
            <person name="Thang M."/>
            <person name="Chan C."/>
        </authorList>
    </citation>
    <scope>NUCLEOTIDE SEQUENCE [LARGE SCALE GENOMIC DNA]</scope>
</reference>
<name>A0ABN9VUH9_9DINO</name>
<dbReference type="SUPFAM" id="SSF56784">
    <property type="entry name" value="HAD-like"/>
    <property type="match status" value="1"/>
</dbReference>
<evidence type="ECO:0000256" key="1">
    <source>
        <dbReference type="SAM" id="MobiDB-lite"/>
    </source>
</evidence>
<proteinExistence type="predicted"/>
<accession>A0ABN9VUH9</accession>
<keyword evidence="3" id="KW-1185">Reference proteome</keyword>
<evidence type="ECO:0000313" key="2">
    <source>
        <dbReference type="EMBL" id="CAK0876600.1"/>
    </source>
</evidence>
<dbReference type="Proteomes" id="UP001189429">
    <property type="component" value="Unassembled WGS sequence"/>
</dbReference>
<evidence type="ECO:0008006" key="4">
    <source>
        <dbReference type="Google" id="ProtNLM"/>
    </source>
</evidence>
<dbReference type="PANTHER" id="PTHR38899:SF1">
    <property type="entry name" value="PROTEIN KINASE"/>
    <property type="match status" value="1"/>
</dbReference>
<gene>
    <name evidence="2" type="ORF">PCOR1329_LOCUS60906</name>
</gene>
<dbReference type="PANTHER" id="PTHR38899">
    <property type="entry name" value="DOMAIN OOKINETE PROTEIN, PUTATIVE-RELATED"/>
    <property type="match status" value="1"/>
</dbReference>
<sequence>MGFPCRAALRLQTEPGVQCLFMASVTGELLCLRTRRGAGARAGAATTPPMGQQSRFCTSLPTTSFELQAAACAKPCPLPLREASEERQPESWPAEELAQPSPLLHRGASGQLQPERRPAEQEALSEEAPGAPVFREVEPTAEEQRQAQAAAEPALADCCGQTVTVFDWDDTLLCTTWLSALRRRCRAPSAAQRQELWGIGLAARQLLQKAQEAGHVVIITNSASGWVEHSAAMHVPELLPLLKGVHIISARSEFSQEFPEDAARWKLQAFLTLQQRFLSRPISNLISIGDSSHEVDAARALGRRLECDMLVKTVKFCDSPNPEQLRKQLELVCCKLDTIVACTTDISVTLERRPA</sequence>
<feature type="region of interest" description="Disordered" evidence="1">
    <location>
        <begin position="82"/>
        <end position="133"/>
    </location>
</feature>
<protein>
    <recommendedName>
        <fullName evidence="4">Protein-tyrosine-phosphatase</fullName>
    </recommendedName>
</protein>
<dbReference type="InterPro" id="IPR036412">
    <property type="entry name" value="HAD-like_sf"/>
</dbReference>
<comment type="caution">
    <text evidence="2">The sequence shown here is derived from an EMBL/GenBank/DDBJ whole genome shotgun (WGS) entry which is preliminary data.</text>
</comment>
<dbReference type="EMBL" id="CAUYUJ010017644">
    <property type="protein sequence ID" value="CAK0876600.1"/>
    <property type="molecule type" value="Genomic_DNA"/>
</dbReference>
<evidence type="ECO:0000313" key="3">
    <source>
        <dbReference type="Proteomes" id="UP001189429"/>
    </source>
</evidence>
<dbReference type="CDD" id="cd01427">
    <property type="entry name" value="HAD_like"/>
    <property type="match status" value="1"/>
</dbReference>